<sequence>MVSNMLEKDEDRDAAEDASSGCTIPSVIPPEIAGRYNLTRDPDVERDVSRYVEIESGNTVTNVEKIKTEYVLGDSYDIWDVTTDDGQWWVISNLLNLYSKNLFPSLDYTLSFHIGLMMRMRSKPNGPDAENPDPFDEVARRREQAEAAYERAIEAVHYQAVGMQLRECLISLSTALRRRMEVIIEGEAPQEANFKGWMDLMINQLCPGDANKELRQFLKTTSDKTWSLVNWLTHDRNANQTAASIALHACDMVFGHSIQILVRDRTDNVEECAQCTSRNIRSHYDAGILPDGDYYTTCGSCGWTSHPDGAERHDK</sequence>
<evidence type="ECO:0000256" key="1">
    <source>
        <dbReference type="SAM" id="MobiDB-lite"/>
    </source>
</evidence>
<evidence type="ECO:0000313" key="2">
    <source>
        <dbReference type="EMBL" id="QSF52970.1"/>
    </source>
</evidence>
<evidence type="ECO:0000313" key="3">
    <source>
        <dbReference type="Proteomes" id="UP000662957"/>
    </source>
</evidence>
<gene>
    <name evidence="2" type="ORF">JX001_08975</name>
</gene>
<keyword evidence="3" id="KW-1185">Reference proteome</keyword>
<feature type="region of interest" description="Disordered" evidence="1">
    <location>
        <begin position="1"/>
        <end position="25"/>
    </location>
</feature>
<dbReference type="EMBL" id="CP070968">
    <property type="protein sequence ID" value="QSF52970.1"/>
    <property type="molecule type" value="Genomic_DNA"/>
</dbReference>
<evidence type="ECO:0008006" key="4">
    <source>
        <dbReference type="Google" id="ProtNLM"/>
    </source>
</evidence>
<accession>A0ABX7LJC3</accession>
<organism evidence="2 3">
    <name type="scientific">Brevundimonas fontaquae</name>
    <dbReference type="NCBI Taxonomy" id="2813778"/>
    <lineage>
        <taxon>Bacteria</taxon>
        <taxon>Pseudomonadati</taxon>
        <taxon>Pseudomonadota</taxon>
        <taxon>Alphaproteobacteria</taxon>
        <taxon>Caulobacterales</taxon>
        <taxon>Caulobacteraceae</taxon>
        <taxon>Brevundimonas</taxon>
    </lineage>
</organism>
<name>A0ABX7LJC3_9CAUL</name>
<reference evidence="2 3" key="1">
    <citation type="submission" date="2021-02" db="EMBL/GenBank/DDBJ databases">
        <title>Brevundimonas sp. CS1 genome sequence.</title>
        <authorList>
            <person name="Lee K."/>
            <person name="Choi Y.-J."/>
            <person name="Son H.-R."/>
        </authorList>
    </citation>
    <scope>NUCLEOTIDE SEQUENCE [LARGE SCALE GENOMIC DNA]</scope>
    <source>
        <strain evidence="2 3">CS1</strain>
    </source>
</reference>
<proteinExistence type="predicted"/>
<feature type="compositionally biased region" description="Basic and acidic residues" evidence="1">
    <location>
        <begin position="1"/>
        <end position="11"/>
    </location>
</feature>
<dbReference type="Proteomes" id="UP000662957">
    <property type="component" value="Chromosome"/>
</dbReference>
<dbReference type="RefSeq" id="WP_205680795.1">
    <property type="nucleotide sequence ID" value="NZ_CP070968.1"/>
</dbReference>
<protein>
    <recommendedName>
        <fullName evidence="4">Gamma-glutamylcyclotransferase</fullName>
    </recommendedName>
</protein>